<dbReference type="AlphaFoldDB" id="A0AA40E198"/>
<dbReference type="SUPFAM" id="SSF50630">
    <property type="entry name" value="Acid proteases"/>
    <property type="match status" value="1"/>
</dbReference>
<keyword evidence="4" id="KW-0645">Protease</keyword>
<protein>
    <submittedName>
        <fullName evidence="7">Aspartic peptidase domain-containing protein</fullName>
    </submittedName>
</protein>
<proteinExistence type="inferred from homology"/>
<dbReference type="Proteomes" id="UP001172159">
    <property type="component" value="Unassembled WGS sequence"/>
</dbReference>
<dbReference type="Pfam" id="PF00026">
    <property type="entry name" value="Asp"/>
    <property type="match status" value="1"/>
</dbReference>
<dbReference type="InterPro" id="IPR001969">
    <property type="entry name" value="Aspartic_peptidase_AS"/>
</dbReference>
<accession>A0AA40E198</accession>
<keyword evidence="2 4" id="KW-0064">Aspartyl protease</keyword>
<feature type="active site" evidence="3">
    <location>
        <position position="342"/>
    </location>
</feature>
<evidence type="ECO:0000256" key="2">
    <source>
        <dbReference type="ARBA" id="ARBA00022750"/>
    </source>
</evidence>
<sequence>MVIFLLWWASACCIFTLVDARATSHLYRELLNNAPPGITYTFPRGSNALMSVKTTTTTSSKPYIQKLQPIHSAARTNKRSVAAILGTHQRSVGGTGYTNVSTTNAYGTQYATDSFWDGSKVKLLLDTGSSDTWAVAKSFQCINYAGGYIPQESCSFGPYSVEKFQYGRTEPASHMYIQYGDGETVSGPMGFSDITVGNLTVSRQQVCLANSTYWLGNNVTSGLLGMAFPALTNAFLGDGTDHELGSAIQYSPFFTSLVDQGKIDPIFSLAIDRNSSTGMLALGGIAPATGLDETREVSMDMIITNLIGIPATSYAYSFYTVIPDGWYYDHSTSTKKIPYIVDSGTTLCYLPPNLAEAINAAYSPPGVYMWMYGAYFTDCNALSPLVAVILNGVKFWINPQDMIYRNMVDPISGLCMTGIASGGAGPYILGDVFMQNALSIFDIGQAKMRFIPRDKY</sequence>
<evidence type="ECO:0000256" key="4">
    <source>
        <dbReference type="RuleBase" id="RU000454"/>
    </source>
</evidence>
<name>A0AA40E198_9PEZI</name>
<evidence type="ECO:0000259" key="6">
    <source>
        <dbReference type="PROSITE" id="PS51767"/>
    </source>
</evidence>
<comment type="caution">
    <text evidence="7">The sequence shown here is derived from an EMBL/GenBank/DDBJ whole genome shotgun (WGS) entry which is preliminary data.</text>
</comment>
<evidence type="ECO:0000256" key="3">
    <source>
        <dbReference type="PIRSR" id="PIRSR601461-1"/>
    </source>
</evidence>
<dbReference type="CDD" id="cd05471">
    <property type="entry name" value="pepsin_like"/>
    <property type="match status" value="1"/>
</dbReference>
<dbReference type="PROSITE" id="PS51767">
    <property type="entry name" value="PEPTIDASE_A1"/>
    <property type="match status" value="1"/>
</dbReference>
<evidence type="ECO:0000313" key="7">
    <source>
        <dbReference type="EMBL" id="KAK0718998.1"/>
    </source>
</evidence>
<dbReference type="GO" id="GO:0000324">
    <property type="term" value="C:fungal-type vacuole"/>
    <property type="evidence" value="ECO:0007669"/>
    <property type="project" value="TreeGrafter"/>
</dbReference>
<organism evidence="7 8">
    <name type="scientific">Apiosordaria backusii</name>
    <dbReference type="NCBI Taxonomy" id="314023"/>
    <lineage>
        <taxon>Eukaryota</taxon>
        <taxon>Fungi</taxon>
        <taxon>Dikarya</taxon>
        <taxon>Ascomycota</taxon>
        <taxon>Pezizomycotina</taxon>
        <taxon>Sordariomycetes</taxon>
        <taxon>Sordariomycetidae</taxon>
        <taxon>Sordariales</taxon>
        <taxon>Lasiosphaeriaceae</taxon>
        <taxon>Apiosordaria</taxon>
    </lineage>
</organism>
<feature type="chain" id="PRO_5041228088" evidence="5">
    <location>
        <begin position="21"/>
        <end position="456"/>
    </location>
</feature>
<keyword evidence="5" id="KW-0732">Signal</keyword>
<evidence type="ECO:0000313" key="8">
    <source>
        <dbReference type="Proteomes" id="UP001172159"/>
    </source>
</evidence>
<feature type="domain" description="Peptidase A1" evidence="6">
    <location>
        <begin position="106"/>
        <end position="451"/>
    </location>
</feature>
<dbReference type="PROSITE" id="PS00141">
    <property type="entry name" value="ASP_PROTEASE"/>
    <property type="match status" value="1"/>
</dbReference>
<dbReference type="InterPro" id="IPR034164">
    <property type="entry name" value="Pepsin-like_dom"/>
</dbReference>
<reference evidence="7" key="1">
    <citation type="submission" date="2023-06" db="EMBL/GenBank/DDBJ databases">
        <title>Genome-scale phylogeny and comparative genomics of the fungal order Sordariales.</title>
        <authorList>
            <consortium name="Lawrence Berkeley National Laboratory"/>
            <person name="Hensen N."/>
            <person name="Bonometti L."/>
            <person name="Westerberg I."/>
            <person name="Brannstrom I.O."/>
            <person name="Guillou S."/>
            <person name="Cros-Aarteil S."/>
            <person name="Calhoun S."/>
            <person name="Haridas S."/>
            <person name="Kuo A."/>
            <person name="Mondo S."/>
            <person name="Pangilinan J."/>
            <person name="Riley R."/>
            <person name="Labutti K."/>
            <person name="Andreopoulos B."/>
            <person name="Lipzen A."/>
            <person name="Chen C."/>
            <person name="Yanf M."/>
            <person name="Daum C."/>
            <person name="Ng V."/>
            <person name="Clum A."/>
            <person name="Steindorff A."/>
            <person name="Ohm R."/>
            <person name="Martin F."/>
            <person name="Silar P."/>
            <person name="Natvig D."/>
            <person name="Lalanne C."/>
            <person name="Gautier V."/>
            <person name="Ament-Velasquez S.L."/>
            <person name="Kruys A."/>
            <person name="Hutchinson M.I."/>
            <person name="Powell A.J."/>
            <person name="Barry K."/>
            <person name="Miller A.N."/>
            <person name="Grigoriev I.V."/>
            <person name="Debuchy R."/>
            <person name="Gladieux P."/>
            <person name="Thoren M.H."/>
            <person name="Johannesson H."/>
        </authorList>
    </citation>
    <scope>NUCLEOTIDE SEQUENCE</scope>
    <source>
        <strain evidence="7">CBS 540.89</strain>
    </source>
</reference>
<dbReference type="PANTHER" id="PTHR47966">
    <property type="entry name" value="BETA-SITE APP-CLEAVING ENZYME, ISOFORM A-RELATED"/>
    <property type="match status" value="1"/>
</dbReference>
<feature type="active site" evidence="3">
    <location>
        <position position="126"/>
    </location>
</feature>
<dbReference type="GO" id="GO:0006508">
    <property type="term" value="P:proteolysis"/>
    <property type="evidence" value="ECO:0007669"/>
    <property type="project" value="UniProtKB-KW"/>
</dbReference>
<gene>
    <name evidence="7" type="ORF">B0T21DRAFT_295865</name>
</gene>
<keyword evidence="4" id="KW-0378">Hydrolase</keyword>
<keyword evidence="8" id="KW-1185">Reference proteome</keyword>
<feature type="signal peptide" evidence="5">
    <location>
        <begin position="1"/>
        <end position="20"/>
    </location>
</feature>
<evidence type="ECO:0000256" key="1">
    <source>
        <dbReference type="ARBA" id="ARBA00007447"/>
    </source>
</evidence>
<dbReference type="PANTHER" id="PTHR47966:SF47">
    <property type="entry name" value="ENDOPEPTIDASE, PUTATIVE (AFU_ORTHOLOGUE AFUA_3G01220)-RELATED"/>
    <property type="match status" value="1"/>
</dbReference>
<dbReference type="InterPro" id="IPR001461">
    <property type="entry name" value="Aspartic_peptidase_A1"/>
</dbReference>
<dbReference type="PRINTS" id="PR00792">
    <property type="entry name" value="PEPSIN"/>
</dbReference>
<dbReference type="Gene3D" id="2.40.70.10">
    <property type="entry name" value="Acid Proteases"/>
    <property type="match status" value="2"/>
</dbReference>
<dbReference type="InterPro" id="IPR021109">
    <property type="entry name" value="Peptidase_aspartic_dom_sf"/>
</dbReference>
<dbReference type="EMBL" id="JAUKTV010000013">
    <property type="protein sequence ID" value="KAK0718998.1"/>
    <property type="molecule type" value="Genomic_DNA"/>
</dbReference>
<dbReference type="InterPro" id="IPR033121">
    <property type="entry name" value="PEPTIDASE_A1"/>
</dbReference>
<evidence type="ECO:0000256" key="5">
    <source>
        <dbReference type="SAM" id="SignalP"/>
    </source>
</evidence>
<dbReference type="GO" id="GO:0004190">
    <property type="term" value="F:aspartic-type endopeptidase activity"/>
    <property type="evidence" value="ECO:0007669"/>
    <property type="project" value="UniProtKB-KW"/>
</dbReference>
<comment type="similarity">
    <text evidence="1 4">Belongs to the peptidase A1 family.</text>
</comment>